<dbReference type="Proteomes" id="UP000499080">
    <property type="component" value="Unassembled WGS sequence"/>
</dbReference>
<keyword evidence="2" id="KW-1185">Reference proteome</keyword>
<organism evidence="1 2">
    <name type="scientific">Araneus ventricosus</name>
    <name type="common">Orbweaver spider</name>
    <name type="synonym">Epeira ventricosa</name>
    <dbReference type="NCBI Taxonomy" id="182803"/>
    <lineage>
        <taxon>Eukaryota</taxon>
        <taxon>Metazoa</taxon>
        <taxon>Ecdysozoa</taxon>
        <taxon>Arthropoda</taxon>
        <taxon>Chelicerata</taxon>
        <taxon>Arachnida</taxon>
        <taxon>Araneae</taxon>
        <taxon>Araneomorphae</taxon>
        <taxon>Entelegynae</taxon>
        <taxon>Araneoidea</taxon>
        <taxon>Araneidae</taxon>
        <taxon>Araneus</taxon>
    </lineage>
</organism>
<sequence length="122" mass="14134">MISGHAYSKALRAHLLTFVVLYGKLLENSLQELNEETKCIIRYAIHELIATNKTSIEDLKGNIHIKQLLDIVEEAAENGNFSRTAQLWLQYIEQVKFILLYIQADRVGDWELHLYCIKSMMP</sequence>
<dbReference type="AlphaFoldDB" id="A0A4Y1ZZ26"/>
<reference evidence="1 2" key="1">
    <citation type="journal article" date="2019" name="Sci. Rep.">
        <title>Orb-weaving spider Araneus ventricosus genome elucidates the spidroin gene catalogue.</title>
        <authorList>
            <person name="Kono N."/>
            <person name="Nakamura H."/>
            <person name="Ohtoshi R."/>
            <person name="Moran D.A.P."/>
            <person name="Shinohara A."/>
            <person name="Yoshida Y."/>
            <person name="Fujiwara M."/>
            <person name="Mori M."/>
            <person name="Tomita M."/>
            <person name="Arakawa K."/>
        </authorList>
    </citation>
    <scope>NUCLEOTIDE SEQUENCE [LARGE SCALE GENOMIC DNA]</scope>
</reference>
<protein>
    <submittedName>
        <fullName evidence="1">Uncharacterized protein</fullName>
    </submittedName>
</protein>
<gene>
    <name evidence="1" type="ORF">AVEN_127991_1</name>
</gene>
<comment type="caution">
    <text evidence="1">The sequence shown here is derived from an EMBL/GenBank/DDBJ whole genome shotgun (WGS) entry which is preliminary data.</text>
</comment>
<evidence type="ECO:0000313" key="2">
    <source>
        <dbReference type="Proteomes" id="UP000499080"/>
    </source>
</evidence>
<accession>A0A4Y1ZZ26</accession>
<proteinExistence type="predicted"/>
<dbReference type="EMBL" id="BGPR01000002">
    <property type="protein sequence ID" value="GBL72771.1"/>
    <property type="molecule type" value="Genomic_DNA"/>
</dbReference>
<name>A0A4Y1ZZ26_ARAVE</name>
<evidence type="ECO:0000313" key="1">
    <source>
        <dbReference type="EMBL" id="GBL72771.1"/>
    </source>
</evidence>
<dbReference type="OrthoDB" id="6753017at2759"/>